<evidence type="ECO:0000313" key="11">
    <source>
        <dbReference type="Proteomes" id="UP001417504"/>
    </source>
</evidence>
<evidence type="ECO:0008006" key="12">
    <source>
        <dbReference type="Google" id="ProtNLM"/>
    </source>
</evidence>
<dbReference type="PANTHER" id="PTHR47951">
    <property type="entry name" value="OS08G0547900 PROTEIN"/>
    <property type="match status" value="1"/>
</dbReference>
<dbReference type="Pfam" id="PF00067">
    <property type="entry name" value="p450"/>
    <property type="match status" value="1"/>
</dbReference>
<comment type="cofactor">
    <cofactor evidence="1 8">
        <name>heme</name>
        <dbReference type="ChEBI" id="CHEBI:30413"/>
    </cofactor>
</comment>
<evidence type="ECO:0000313" key="10">
    <source>
        <dbReference type="EMBL" id="KAK9103259.1"/>
    </source>
</evidence>
<evidence type="ECO:0000256" key="6">
    <source>
        <dbReference type="ARBA" id="ARBA00023004"/>
    </source>
</evidence>
<reference evidence="10 11" key="1">
    <citation type="submission" date="2024-01" db="EMBL/GenBank/DDBJ databases">
        <title>Genome assemblies of Stephania.</title>
        <authorList>
            <person name="Yang L."/>
        </authorList>
    </citation>
    <scope>NUCLEOTIDE SEQUENCE [LARGE SCALE GENOMIC DNA]</scope>
    <source>
        <strain evidence="10">QJT</strain>
        <tissue evidence="10">Leaf</tissue>
    </source>
</reference>
<dbReference type="GO" id="GO:0044550">
    <property type="term" value="P:secondary metabolite biosynthetic process"/>
    <property type="evidence" value="ECO:0007669"/>
    <property type="project" value="UniProtKB-ARBA"/>
</dbReference>
<evidence type="ECO:0000256" key="3">
    <source>
        <dbReference type="ARBA" id="ARBA00022617"/>
    </source>
</evidence>
<comment type="similarity">
    <text evidence="2 9">Belongs to the cytochrome P450 family.</text>
</comment>
<dbReference type="Gene3D" id="1.10.630.10">
    <property type="entry name" value="Cytochrome P450"/>
    <property type="match status" value="1"/>
</dbReference>
<evidence type="ECO:0000256" key="2">
    <source>
        <dbReference type="ARBA" id="ARBA00010617"/>
    </source>
</evidence>
<gene>
    <name evidence="10" type="ORF">Sjap_020513</name>
</gene>
<evidence type="ECO:0000256" key="5">
    <source>
        <dbReference type="ARBA" id="ARBA00023002"/>
    </source>
</evidence>
<dbReference type="PANTHER" id="PTHR47951:SF8">
    <property type="entry name" value="CYTOCHROME P450 93A2-LIKE"/>
    <property type="match status" value="1"/>
</dbReference>
<dbReference type="InterPro" id="IPR002401">
    <property type="entry name" value="Cyt_P450_E_grp-I"/>
</dbReference>
<dbReference type="AlphaFoldDB" id="A0AAP0I0R1"/>
<dbReference type="SUPFAM" id="SSF48264">
    <property type="entry name" value="Cytochrome P450"/>
    <property type="match status" value="1"/>
</dbReference>
<protein>
    <recommendedName>
        <fullName evidence="12">Cytochrome P450</fullName>
    </recommendedName>
</protein>
<keyword evidence="6 8" id="KW-0408">Iron</keyword>
<keyword evidence="3 8" id="KW-0349">Heme</keyword>
<comment type="caution">
    <text evidence="10">The sequence shown here is derived from an EMBL/GenBank/DDBJ whole genome shotgun (WGS) entry which is preliminary data.</text>
</comment>
<dbReference type="GO" id="GO:0016705">
    <property type="term" value="F:oxidoreductase activity, acting on paired donors, with incorporation or reduction of molecular oxygen"/>
    <property type="evidence" value="ECO:0007669"/>
    <property type="project" value="InterPro"/>
</dbReference>
<dbReference type="InterPro" id="IPR036396">
    <property type="entry name" value="Cyt_P450_sf"/>
</dbReference>
<organism evidence="10 11">
    <name type="scientific">Stephania japonica</name>
    <dbReference type="NCBI Taxonomy" id="461633"/>
    <lineage>
        <taxon>Eukaryota</taxon>
        <taxon>Viridiplantae</taxon>
        <taxon>Streptophyta</taxon>
        <taxon>Embryophyta</taxon>
        <taxon>Tracheophyta</taxon>
        <taxon>Spermatophyta</taxon>
        <taxon>Magnoliopsida</taxon>
        <taxon>Ranunculales</taxon>
        <taxon>Menispermaceae</taxon>
        <taxon>Menispermoideae</taxon>
        <taxon>Cissampelideae</taxon>
        <taxon>Stephania</taxon>
    </lineage>
</organism>
<evidence type="ECO:0000256" key="7">
    <source>
        <dbReference type="ARBA" id="ARBA00023033"/>
    </source>
</evidence>
<evidence type="ECO:0000256" key="4">
    <source>
        <dbReference type="ARBA" id="ARBA00022723"/>
    </source>
</evidence>
<keyword evidence="11" id="KW-1185">Reference proteome</keyword>
<keyword evidence="4 8" id="KW-0479">Metal-binding</keyword>
<dbReference type="PROSITE" id="PS00086">
    <property type="entry name" value="CYTOCHROME_P450"/>
    <property type="match status" value="1"/>
</dbReference>
<evidence type="ECO:0000256" key="9">
    <source>
        <dbReference type="RuleBase" id="RU000461"/>
    </source>
</evidence>
<name>A0AAP0I0R1_9MAGN</name>
<proteinExistence type="inferred from homology"/>
<dbReference type="InterPro" id="IPR001128">
    <property type="entry name" value="Cyt_P450"/>
</dbReference>
<sequence length="531" mass="60568">MLSHIISDMWSWGCELISNLNNSFERSTFTISLVVLATLWYSWLLFIKSRKPQRELPLPPGPSGLPFVGNLPFIDPDVHRCFADWARTYGPIMKIRLGQKLCVVLSSTALAKEALRDYDTIFADRDTPTTMMTLTYGGNDLVWSSYGQTWRMLRKVCVGEMLSKTSLDTMYATRRREVRRTIREVHGMIGKPINMGDQMFLTMSNLITSMLWGVTLKDEDRNSVGAEFRRLVSDILKLSTSRNLADIFPLGGLDVQGLNGRTKVLMPRLDEFFDSIVERREMKMEGGGEERGGDLLQWFLRKEAGDSEDKQGMTMMHIKSLFMDMVVAGTDTSSVTVEWAMAELMNNPQVLKRAQEELAHVVGMNGTVEEHHLPKLHYLNATIKEVMRVHPVAPLLLPRRSRETCTLNGYTIPKGAQILVNTWAIHRDPENWDNPTEFEPERFLKGNMKWDYNGNDFRYLPFGSGRRICAGIALVERMMPHVLGSLLHSFNWRLAEGTELDLTEKFMIILKKAKPTVLVAEPRLSNPELYA</sequence>
<dbReference type="Proteomes" id="UP001417504">
    <property type="component" value="Unassembled WGS sequence"/>
</dbReference>
<dbReference type="GO" id="GO:0004497">
    <property type="term" value="F:monooxygenase activity"/>
    <property type="evidence" value="ECO:0007669"/>
    <property type="project" value="UniProtKB-KW"/>
</dbReference>
<dbReference type="GO" id="GO:0020037">
    <property type="term" value="F:heme binding"/>
    <property type="evidence" value="ECO:0007669"/>
    <property type="project" value="InterPro"/>
</dbReference>
<dbReference type="EMBL" id="JBBNAE010000008">
    <property type="protein sequence ID" value="KAK9103259.1"/>
    <property type="molecule type" value="Genomic_DNA"/>
</dbReference>
<dbReference type="InterPro" id="IPR017972">
    <property type="entry name" value="Cyt_P450_CS"/>
</dbReference>
<feature type="binding site" description="axial binding residue" evidence="8">
    <location>
        <position position="469"/>
    </location>
    <ligand>
        <name>heme</name>
        <dbReference type="ChEBI" id="CHEBI:30413"/>
    </ligand>
    <ligandPart>
        <name>Fe</name>
        <dbReference type="ChEBI" id="CHEBI:18248"/>
    </ligandPart>
</feature>
<keyword evidence="5 9" id="KW-0560">Oxidoreductase</keyword>
<evidence type="ECO:0000256" key="8">
    <source>
        <dbReference type="PIRSR" id="PIRSR602401-1"/>
    </source>
</evidence>
<dbReference type="FunFam" id="1.10.630.10:FF:000126">
    <property type="entry name" value="Predicted protein"/>
    <property type="match status" value="1"/>
</dbReference>
<keyword evidence="7 9" id="KW-0503">Monooxygenase</keyword>
<dbReference type="GO" id="GO:0005506">
    <property type="term" value="F:iron ion binding"/>
    <property type="evidence" value="ECO:0007669"/>
    <property type="project" value="InterPro"/>
</dbReference>
<dbReference type="PRINTS" id="PR00463">
    <property type="entry name" value="EP450I"/>
</dbReference>
<evidence type="ECO:0000256" key="1">
    <source>
        <dbReference type="ARBA" id="ARBA00001971"/>
    </source>
</evidence>
<accession>A0AAP0I0R1</accession>
<dbReference type="PRINTS" id="PR00385">
    <property type="entry name" value="P450"/>
</dbReference>